<keyword evidence="2" id="KW-0472">Membrane</keyword>
<feature type="domain" description="M23ase beta-sheet core" evidence="3">
    <location>
        <begin position="145"/>
        <end position="232"/>
    </location>
</feature>
<keyword evidence="5" id="KW-1185">Reference proteome</keyword>
<dbReference type="SUPFAM" id="SSF51261">
    <property type="entry name" value="Duplicated hybrid motif"/>
    <property type="match status" value="1"/>
</dbReference>
<dbReference type="InterPro" id="IPR050570">
    <property type="entry name" value="Cell_wall_metabolism_enzyme"/>
</dbReference>
<organism evidence="4 5">
    <name type="scientific">Clostridium brassicae</name>
    <dbReference type="NCBI Taxonomy" id="2999072"/>
    <lineage>
        <taxon>Bacteria</taxon>
        <taxon>Bacillati</taxon>
        <taxon>Bacillota</taxon>
        <taxon>Clostridia</taxon>
        <taxon>Eubacteriales</taxon>
        <taxon>Clostridiaceae</taxon>
        <taxon>Clostridium</taxon>
    </lineage>
</organism>
<dbReference type="InterPro" id="IPR016047">
    <property type="entry name" value="M23ase_b-sheet_dom"/>
</dbReference>
<accession>A0ABT4DBR4</accession>
<gene>
    <name evidence="4" type="ORF">OW729_14085</name>
</gene>
<feature type="transmembrane region" description="Helical" evidence="2">
    <location>
        <begin position="45"/>
        <end position="66"/>
    </location>
</feature>
<dbReference type="Proteomes" id="UP001144612">
    <property type="component" value="Unassembled WGS sequence"/>
</dbReference>
<comment type="caution">
    <text evidence="4">The sequence shown here is derived from an EMBL/GenBank/DDBJ whole genome shotgun (WGS) entry which is preliminary data.</text>
</comment>
<reference evidence="4" key="1">
    <citation type="submission" date="2022-12" db="EMBL/GenBank/DDBJ databases">
        <title>Clostridium sp. nov., isolated from industrial wastewater.</title>
        <authorList>
            <person name="Jiayan W."/>
        </authorList>
    </citation>
    <scope>NUCLEOTIDE SEQUENCE</scope>
    <source>
        <strain evidence="4">ZC22-4</strain>
    </source>
</reference>
<keyword evidence="2" id="KW-0812">Transmembrane</keyword>
<dbReference type="CDD" id="cd12797">
    <property type="entry name" value="M23_peptidase"/>
    <property type="match status" value="1"/>
</dbReference>
<dbReference type="Pfam" id="PF01551">
    <property type="entry name" value="Peptidase_M23"/>
    <property type="match status" value="1"/>
</dbReference>
<keyword evidence="2" id="KW-1133">Transmembrane helix</keyword>
<name>A0ABT4DBR4_9CLOT</name>
<dbReference type="InterPro" id="IPR011055">
    <property type="entry name" value="Dup_hybrid_motif"/>
</dbReference>
<evidence type="ECO:0000313" key="4">
    <source>
        <dbReference type="EMBL" id="MCY6959745.1"/>
    </source>
</evidence>
<evidence type="ECO:0000256" key="2">
    <source>
        <dbReference type="SAM" id="Phobius"/>
    </source>
</evidence>
<dbReference type="PANTHER" id="PTHR21666:SF289">
    <property type="entry name" value="L-ALA--D-GLU ENDOPEPTIDASE"/>
    <property type="match status" value="1"/>
</dbReference>
<dbReference type="EMBL" id="JAPQFJ010000015">
    <property type="protein sequence ID" value="MCY6959745.1"/>
    <property type="molecule type" value="Genomic_DNA"/>
</dbReference>
<dbReference type="PANTHER" id="PTHR21666">
    <property type="entry name" value="PEPTIDASE-RELATED"/>
    <property type="match status" value="1"/>
</dbReference>
<evidence type="ECO:0000259" key="3">
    <source>
        <dbReference type="Pfam" id="PF01551"/>
    </source>
</evidence>
<sequence length="243" mass="27669">MGNFNSKYESYYSSIVNRRNTGGYYNGISNKHQKQLTGNRIIKKLIQDLCGVLIMFIFVIACKTIVTPRTTTAYNYCKNVVNKNYDYKKIITTIKEEGKTENFQDRIINIIEKIKTKFTGEETIKNMIKDKFQLPVEGKIMSSTKQGVDIESPNRVDIKASYDGTVKQCGIDEKYGKYIVIDHGQGLETKYSNLENIVVKREDKVGKGQIIAKASGSNSNEVVHFEILFMGQNKGLEKNVEMK</sequence>
<keyword evidence="1" id="KW-0732">Signal</keyword>
<proteinExistence type="predicted"/>
<evidence type="ECO:0000256" key="1">
    <source>
        <dbReference type="ARBA" id="ARBA00022729"/>
    </source>
</evidence>
<protein>
    <submittedName>
        <fullName evidence="4">M23 family metallopeptidase</fullName>
    </submittedName>
</protein>
<evidence type="ECO:0000313" key="5">
    <source>
        <dbReference type="Proteomes" id="UP001144612"/>
    </source>
</evidence>
<dbReference type="Gene3D" id="2.70.70.10">
    <property type="entry name" value="Glucose Permease (Domain IIA)"/>
    <property type="match status" value="1"/>
</dbReference>
<dbReference type="RefSeq" id="WP_268062179.1">
    <property type="nucleotide sequence ID" value="NZ_JAPQFJ010000015.1"/>
</dbReference>